<organism evidence="3 4">
    <name type="scientific">Papaver atlanticum</name>
    <dbReference type="NCBI Taxonomy" id="357466"/>
    <lineage>
        <taxon>Eukaryota</taxon>
        <taxon>Viridiplantae</taxon>
        <taxon>Streptophyta</taxon>
        <taxon>Embryophyta</taxon>
        <taxon>Tracheophyta</taxon>
        <taxon>Spermatophyta</taxon>
        <taxon>Magnoliopsida</taxon>
        <taxon>Ranunculales</taxon>
        <taxon>Papaveraceae</taxon>
        <taxon>Papaveroideae</taxon>
        <taxon>Papaver</taxon>
    </lineage>
</organism>
<gene>
    <name evidence="3" type="ORF">MKW98_017144</name>
</gene>
<dbReference type="InterPro" id="IPR046960">
    <property type="entry name" value="PPR_At4g14850-like_plant"/>
</dbReference>
<dbReference type="NCBIfam" id="TIGR00756">
    <property type="entry name" value="PPR"/>
    <property type="match status" value="3"/>
</dbReference>
<dbReference type="PANTHER" id="PTHR47926">
    <property type="entry name" value="PENTATRICOPEPTIDE REPEAT-CONTAINING PROTEIN"/>
    <property type="match status" value="1"/>
</dbReference>
<comment type="caution">
    <text evidence="3">The sequence shown here is derived from an EMBL/GenBank/DDBJ whole genome shotgun (WGS) entry which is preliminary data.</text>
</comment>
<reference evidence="3" key="1">
    <citation type="submission" date="2022-04" db="EMBL/GenBank/DDBJ databases">
        <title>A functionally conserved STORR gene fusion in Papaver species that diverged 16.8 million years ago.</title>
        <authorList>
            <person name="Catania T."/>
        </authorList>
    </citation>
    <scope>NUCLEOTIDE SEQUENCE</scope>
    <source>
        <strain evidence="3">S-188037</strain>
    </source>
</reference>
<dbReference type="GO" id="GO:0003723">
    <property type="term" value="F:RNA binding"/>
    <property type="evidence" value="ECO:0007669"/>
    <property type="project" value="InterPro"/>
</dbReference>
<feature type="repeat" description="PPR" evidence="2">
    <location>
        <begin position="181"/>
        <end position="215"/>
    </location>
</feature>
<dbReference type="FunFam" id="1.25.40.10:FF:000090">
    <property type="entry name" value="Pentatricopeptide repeat-containing protein, chloroplastic"/>
    <property type="match status" value="1"/>
</dbReference>
<dbReference type="PANTHER" id="PTHR47926:SF535">
    <property type="entry name" value="PENTACOTRIPEPTIDE-REPEAT REGION OF PRORP DOMAIN-CONTAINING PROTEIN"/>
    <property type="match status" value="1"/>
</dbReference>
<dbReference type="Proteomes" id="UP001202328">
    <property type="component" value="Unassembled WGS sequence"/>
</dbReference>
<feature type="repeat" description="PPR" evidence="2">
    <location>
        <begin position="314"/>
        <end position="344"/>
    </location>
</feature>
<dbReference type="InterPro" id="IPR046848">
    <property type="entry name" value="E_motif"/>
</dbReference>
<evidence type="ECO:0000313" key="3">
    <source>
        <dbReference type="EMBL" id="KAI3960420.1"/>
    </source>
</evidence>
<feature type="repeat" description="PPR" evidence="2">
    <location>
        <begin position="109"/>
        <end position="143"/>
    </location>
</feature>
<dbReference type="Pfam" id="PF12854">
    <property type="entry name" value="PPR_1"/>
    <property type="match status" value="1"/>
</dbReference>
<protein>
    <recommendedName>
        <fullName evidence="5">Pentatricopeptide repeat-containing protein</fullName>
    </recommendedName>
</protein>
<accession>A0AAD4TKS5</accession>
<evidence type="ECO:0008006" key="5">
    <source>
        <dbReference type="Google" id="ProtNLM"/>
    </source>
</evidence>
<feature type="repeat" description="PPR" evidence="2">
    <location>
        <begin position="243"/>
        <end position="278"/>
    </location>
</feature>
<sequence length="525" mass="58799">MKIGRRISPLLSSPLRSNNISSIAASSPIQFFSEDSERDPRQNSNFLSSSLQHYIQSDHPTQGQKFHAHFIKTGYRFNTNISIKLLILYIRCGFLTYTRRVFDEMPSPTVSSFNSMIAAYVKQNQLEESMSLIKRMAYSDEKPDGYTFSMILKLSTTGTFISTDLAKEVHTQILKSCIETDDILSTALIDSYCKKGEVDYARKVFDKLYERNVVCSTAMITGYMKQGSFVNAEEIFAATVDKDTVVFNAMIEGYSKSIKSAAKSLQVYIEMQRVNFRPTISTFVSVLGACSVLASHEVGEQVQGQLMKTELFSDVKLGSALIDMYSKCGKTEEAQRIFDYMPDKNVFSWTSMIDGFGKNGMADKALDLFKKLRKENRIKPNYVTILSALSACGHAGFVKEGWEIFNNMERDFLIKPRMEHYSCMVDLLGRAGSLQEALEFLVGMPEKPNSDVWAALLGASTIHGDVELADFAAKELFKISSNERPGAYMALSNTYAAAGKWEGVSEVRKLMKSRGVSKVTGCSWE</sequence>
<keyword evidence="1" id="KW-0677">Repeat</keyword>
<dbReference type="Pfam" id="PF13041">
    <property type="entry name" value="PPR_2"/>
    <property type="match status" value="1"/>
</dbReference>
<dbReference type="GO" id="GO:0009451">
    <property type="term" value="P:RNA modification"/>
    <property type="evidence" value="ECO:0007669"/>
    <property type="project" value="InterPro"/>
</dbReference>
<evidence type="ECO:0000313" key="4">
    <source>
        <dbReference type="Proteomes" id="UP001202328"/>
    </source>
</evidence>
<dbReference type="InterPro" id="IPR011990">
    <property type="entry name" value="TPR-like_helical_dom_sf"/>
</dbReference>
<proteinExistence type="predicted"/>
<keyword evidence="4" id="KW-1185">Reference proteome</keyword>
<feature type="repeat" description="PPR" evidence="2">
    <location>
        <begin position="345"/>
        <end position="380"/>
    </location>
</feature>
<dbReference type="PROSITE" id="PS51375">
    <property type="entry name" value="PPR"/>
    <property type="match status" value="5"/>
</dbReference>
<dbReference type="InterPro" id="IPR002885">
    <property type="entry name" value="PPR_rpt"/>
</dbReference>
<evidence type="ECO:0000256" key="2">
    <source>
        <dbReference type="PROSITE-ProRule" id="PRU00708"/>
    </source>
</evidence>
<dbReference type="Pfam" id="PF01535">
    <property type="entry name" value="PPR"/>
    <property type="match status" value="5"/>
</dbReference>
<dbReference type="Gene3D" id="1.25.40.10">
    <property type="entry name" value="Tetratricopeptide repeat domain"/>
    <property type="match status" value="4"/>
</dbReference>
<dbReference type="EMBL" id="JAJJMB010000948">
    <property type="protein sequence ID" value="KAI3960420.1"/>
    <property type="molecule type" value="Genomic_DNA"/>
</dbReference>
<evidence type="ECO:0000256" key="1">
    <source>
        <dbReference type="ARBA" id="ARBA00022737"/>
    </source>
</evidence>
<dbReference type="Pfam" id="PF20431">
    <property type="entry name" value="E_motif"/>
    <property type="match status" value="1"/>
</dbReference>
<dbReference type="AlphaFoldDB" id="A0AAD4TKS5"/>
<name>A0AAD4TKS5_9MAGN</name>